<dbReference type="Proteomes" id="UP001433268">
    <property type="component" value="Unassembled WGS sequence"/>
</dbReference>
<dbReference type="SUPFAM" id="SSF56672">
    <property type="entry name" value="DNA/RNA polymerases"/>
    <property type="match status" value="1"/>
</dbReference>
<reference evidence="4 5" key="1">
    <citation type="submission" date="2023-01" db="EMBL/GenBank/DDBJ databases">
        <title>Analysis of 21 Apiospora genomes using comparative genomics revels a genus with tremendous synthesis potential of carbohydrate active enzymes and secondary metabolites.</title>
        <authorList>
            <person name="Sorensen T."/>
        </authorList>
    </citation>
    <scope>NUCLEOTIDE SEQUENCE [LARGE SCALE GENOMIC DNA]</scope>
    <source>
        <strain evidence="4 5">CBS 114990</strain>
    </source>
</reference>
<evidence type="ECO:0000256" key="1">
    <source>
        <dbReference type="ARBA" id="ARBA00004173"/>
    </source>
</evidence>
<dbReference type="RefSeq" id="XP_066660760.1">
    <property type="nucleotide sequence ID" value="XM_066818572.1"/>
</dbReference>
<accession>A0ABR1UTA2</accession>
<feature type="domain" description="Reverse transcriptase" evidence="3">
    <location>
        <begin position="16"/>
        <end position="247"/>
    </location>
</feature>
<dbReference type="PANTHER" id="PTHR33481">
    <property type="entry name" value="REVERSE TRANSCRIPTASE"/>
    <property type="match status" value="1"/>
</dbReference>
<dbReference type="PROSITE" id="PS50878">
    <property type="entry name" value="RT_POL"/>
    <property type="match status" value="1"/>
</dbReference>
<gene>
    <name evidence="4" type="ORF">PG997_014258</name>
</gene>
<dbReference type="EMBL" id="JAQQWN010000010">
    <property type="protein sequence ID" value="KAK8062161.1"/>
    <property type="molecule type" value="Genomic_DNA"/>
</dbReference>
<sequence>MASDIVVPYLEHLFDGCLAFSYHPDVFKKAVTIMLLKPGPRKGDVPKDLRPISLLSSLGKILEKIVANRLRELCEKHRILPDEQFGAAGRCITSAQQFLLNHVYRNWLLGRQVTLLCLDMAAAFDKVPRARILEVLAAKGIPAWIIQFVRSFLSHRSTYFKLPGYTSGRFWINVGVPQGSPLSPILFMILAGPLLEELKREAASRSSTGETVSFAFADDVALVVASPNGKTNCWLMEKFHERILAWA</sequence>
<dbReference type="InterPro" id="IPR000477">
    <property type="entry name" value="RT_dom"/>
</dbReference>
<dbReference type="CDD" id="cd01650">
    <property type="entry name" value="RT_nLTR_like"/>
    <property type="match status" value="1"/>
</dbReference>
<evidence type="ECO:0000256" key="2">
    <source>
        <dbReference type="ARBA" id="ARBA00023128"/>
    </source>
</evidence>
<evidence type="ECO:0000313" key="5">
    <source>
        <dbReference type="Proteomes" id="UP001433268"/>
    </source>
</evidence>
<name>A0ABR1UTA2_9PEZI</name>
<comment type="subcellular location">
    <subcellularLocation>
        <location evidence="1">Mitochondrion</location>
    </subcellularLocation>
</comment>
<keyword evidence="5" id="KW-1185">Reference proteome</keyword>
<evidence type="ECO:0000313" key="4">
    <source>
        <dbReference type="EMBL" id="KAK8062161.1"/>
    </source>
</evidence>
<evidence type="ECO:0000259" key="3">
    <source>
        <dbReference type="PROSITE" id="PS50878"/>
    </source>
</evidence>
<dbReference type="InterPro" id="IPR043502">
    <property type="entry name" value="DNA/RNA_pol_sf"/>
</dbReference>
<dbReference type="GeneID" id="92051632"/>
<comment type="caution">
    <text evidence="4">The sequence shown here is derived from an EMBL/GenBank/DDBJ whole genome shotgun (WGS) entry which is preliminary data.</text>
</comment>
<dbReference type="Pfam" id="PF00078">
    <property type="entry name" value="RVT_1"/>
    <property type="match status" value="1"/>
</dbReference>
<proteinExistence type="predicted"/>
<dbReference type="PANTHER" id="PTHR33481:SF1">
    <property type="entry name" value="ENDONUCLEASE_EXONUCLEASE_PHOSPHATASE DOMAIN-CONTAINING PROTEIN-RELATED"/>
    <property type="match status" value="1"/>
</dbReference>
<protein>
    <recommendedName>
        <fullName evidence="3">Reverse transcriptase domain-containing protein</fullName>
    </recommendedName>
</protein>
<keyword evidence="2" id="KW-0496">Mitochondrion</keyword>
<organism evidence="4 5">
    <name type="scientific">Apiospora hydei</name>
    <dbReference type="NCBI Taxonomy" id="1337664"/>
    <lineage>
        <taxon>Eukaryota</taxon>
        <taxon>Fungi</taxon>
        <taxon>Dikarya</taxon>
        <taxon>Ascomycota</taxon>
        <taxon>Pezizomycotina</taxon>
        <taxon>Sordariomycetes</taxon>
        <taxon>Xylariomycetidae</taxon>
        <taxon>Amphisphaeriales</taxon>
        <taxon>Apiosporaceae</taxon>
        <taxon>Apiospora</taxon>
    </lineage>
</organism>